<keyword evidence="2" id="KW-1185">Reference proteome</keyword>
<evidence type="ECO:0000313" key="2">
    <source>
        <dbReference type="Proteomes" id="UP000479190"/>
    </source>
</evidence>
<protein>
    <submittedName>
        <fullName evidence="1">Uncharacterized protein</fullName>
    </submittedName>
</protein>
<accession>A0A6H5I9X0</accession>
<organism evidence="1 2">
    <name type="scientific">Trichogramma brassicae</name>
    <dbReference type="NCBI Taxonomy" id="86971"/>
    <lineage>
        <taxon>Eukaryota</taxon>
        <taxon>Metazoa</taxon>
        <taxon>Ecdysozoa</taxon>
        <taxon>Arthropoda</taxon>
        <taxon>Hexapoda</taxon>
        <taxon>Insecta</taxon>
        <taxon>Pterygota</taxon>
        <taxon>Neoptera</taxon>
        <taxon>Endopterygota</taxon>
        <taxon>Hymenoptera</taxon>
        <taxon>Apocrita</taxon>
        <taxon>Proctotrupomorpha</taxon>
        <taxon>Chalcidoidea</taxon>
        <taxon>Trichogrammatidae</taxon>
        <taxon>Trichogramma</taxon>
    </lineage>
</organism>
<name>A0A6H5I9X0_9HYME</name>
<dbReference type="Proteomes" id="UP000479190">
    <property type="component" value="Unassembled WGS sequence"/>
</dbReference>
<dbReference type="AlphaFoldDB" id="A0A6H5I9X0"/>
<reference evidence="1 2" key="1">
    <citation type="submission" date="2020-02" db="EMBL/GenBank/DDBJ databases">
        <authorList>
            <person name="Ferguson B K."/>
        </authorList>
    </citation>
    <scope>NUCLEOTIDE SEQUENCE [LARGE SCALE GENOMIC DNA]</scope>
</reference>
<gene>
    <name evidence="1" type="ORF">TBRA_LOCUS3699</name>
</gene>
<sequence>MKAMIIISIQWTLAKSKTLKHYHFINQQSSHFSVSLGHHEVVRIKSKLQLGAADCLAYRARRLGCHRRRRRRRCCRRAAACCAEQCFAGSAAPATVQFVAAFNPMRTSHTHARERQRKLHSARRNPRHEFHVSQMFVEQSLELFTAQNVTRSEKVPSDCTHTHTHTLIRSRAVLRILTLDFCAQMPACARSKRD</sequence>
<evidence type="ECO:0000313" key="1">
    <source>
        <dbReference type="EMBL" id="CAB0031734.1"/>
    </source>
</evidence>
<dbReference type="EMBL" id="CADCXV010000651">
    <property type="protein sequence ID" value="CAB0031734.1"/>
    <property type="molecule type" value="Genomic_DNA"/>
</dbReference>
<proteinExistence type="predicted"/>